<dbReference type="AlphaFoldDB" id="A0AAN6NIW8"/>
<evidence type="ECO:0000313" key="3">
    <source>
        <dbReference type="Proteomes" id="UP001303222"/>
    </source>
</evidence>
<reference evidence="2" key="1">
    <citation type="journal article" date="2023" name="Mol. Phylogenet. Evol.">
        <title>Genome-scale phylogeny and comparative genomics of the fungal order Sordariales.</title>
        <authorList>
            <person name="Hensen N."/>
            <person name="Bonometti L."/>
            <person name="Westerberg I."/>
            <person name="Brannstrom I.O."/>
            <person name="Guillou S."/>
            <person name="Cros-Aarteil S."/>
            <person name="Calhoun S."/>
            <person name="Haridas S."/>
            <person name="Kuo A."/>
            <person name="Mondo S."/>
            <person name="Pangilinan J."/>
            <person name="Riley R."/>
            <person name="LaButti K."/>
            <person name="Andreopoulos B."/>
            <person name="Lipzen A."/>
            <person name="Chen C."/>
            <person name="Yan M."/>
            <person name="Daum C."/>
            <person name="Ng V."/>
            <person name="Clum A."/>
            <person name="Steindorff A."/>
            <person name="Ohm R.A."/>
            <person name="Martin F."/>
            <person name="Silar P."/>
            <person name="Natvig D.O."/>
            <person name="Lalanne C."/>
            <person name="Gautier V."/>
            <person name="Ament-Velasquez S.L."/>
            <person name="Kruys A."/>
            <person name="Hutchinson M.I."/>
            <person name="Powell A.J."/>
            <person name="Barry K."/>
            <person name="Miller A.N."/>
            <person name="Grigoriev I.V."/>
            <person name="Debuchy R."/>
            <person name="Gladieux P."/>
            <person name="Hiltunen Thoren M."/>
            <person name="Johannesson H."/>
        </authorList>
    </citation>
    <scope>NUCLEOTIDE SEQUENCE</scope>
    <source>
        <strain evidence="2">CBS 626.80</strain>
    </source>
</reference>
<gene>
    <name evidence="2" type="ORF">QBC32DRAFT_193001</name>
</gene>
<sequence length="110" mass="12231">LILTYFRHDKTTMPGTFVESDGPVPSGRNIQPTSEVSSSPPSRPLPHDSLQDSSHIQDRHLDNVFQDRLESEANLYQPDPPDESHITTATEPRGQTLPTKVHTPPVADPR</sequence>
<accession>A0AAN6NIW8</accession>
<keyword evidence="3" id="KW-1185">Reference proteome</keyword>
<feature type="region of interest" description="Disordered" evidence="1">
    <location>
        <begin position="71"/>
        <end position="110"/>
    </location>
</feature>
<dbReference type="EMBL" id="MU859593">
    <property type="protein sequence ID" value="KAK3946660.1"/>
    <property type="molecule type" value="Genomic_DNA"/>
</dbReference>
<name>A0AAN6NIW8_9PEZI</name>
<proteinExistence type="predicted"/>
<protein>
    <submittedName>
        <fullName evidence="2">Uncharacterized protein</fullName>
    </submittedName>
</protein>
<feature type="non-terminal residue" evidence="2">
    <location>
        <position position="1"/>
    </location>
</feature>
<organism evidence="2 3">
    <name type="scientific">Pseudoneurospora amorphoporcata</name>
    <dbReference type="NCBI Taxonomy" id="241081"/>
    <lineage>
        <taxon>Eukaryota</taxon>
        <taxon>Fungi</taxon>
        <taxon>Dikarya</taxon>
        <taxon>Ascomycota</taxon>
        <taxon>Pezizomycotina</taxon>
        <taxon>Sordariomycetes</taxon>
        <taxon>Sordariomycetidae</taxon>
        <taxon>Sordariales</taxon>
        <taxon>Sordariaceae</taxon>
        <taxon>Pseudoneurospora</taxon>
    </lineage>
</organism>
<evidence type="ECO:0000256" key="1">
    <source>
        <dbReference type="SAM" id="MobiDB-lite"/>
    </source>
</evidence>
<feature type="compositionally biased region" description="Polar residues" evidence="1">
    <location>
        <begin position="28"/>
        <end position="40"/>
    </location>
</feature>
<feature type="non-terminal residue" evidence="2">
    <location>
        <position position="110"/>
    </location>
</feature>
<reference evidence="2" key="2">
    <citation type="submission" date="2023-06" db="EMBL/GenBank/DDBJ databases">
        <authorList>
            <consortium name="Lawrence Berkeley National Laboratory"/>
            <person name="Mondo S.J."/>
            <person name="Hensen N."/>
            <person name="Bonometti L."/>
            <person name="Westerberg I."/>
            <person name="Brannstrom I.O."/>
            <person name="Guillou S."/>
            <person name="Cros-Aarteil S."/>
            <person name="Calhoun S."/>
            <person name="Haridas S."/>
            <person name="Kuo A."/>
            <person name="Pangilinan J."/>
            <person name="Riley R."/>
            <person name="Labutti K."/>
            <person name="Andreopoulos B."/>
            <person name="Lipzen A."/>
            <person name="Chen C."/>
            <person name="Yanf M."/>
            <person name="Daum C."/>
            <person name="Ng V."/>
            <person name="Clum A."/>
            <person name="Steindorff A."/>
            <person name="Ohm R."/>
            <person name="Martin F."/>
            <person name="Silar P."/>
            <person name="Natvig D."/>
            <person name="Lalanne C."/>
            <person name="Gautier V."/>
            <person name="Ament-Velasquez S.L."/>
            <person name="Kruys A."/>
            <person name="Hutchinson M.I."/>
            <person name="Powell A.J."/>
            <person name="Barry K."/>
            <person name="Miller A.N."/>
            <person name="Grigoriev I.V."/>
            <person name="Debuchy R."/>
            <person name="Gladieux P."/>
            <person name="Thoren M.H."/>
            <person name="Johannesson H."/>
        </authorList>
    </citation>
    <scope>NUCLEOTIDE SEQUENCE</scope>
    <source>
        <strain evidence="2">CBS 626.80</strain>
    </source>
</reference>
<evidence type="ECO:0000313" key="2">
    <source>
        <dbReference type="EMBL" id="KAK3946660.1"/>
    </source>
</evidence>
<feature type="region of interest" description="Disordered" evidence="1">
    <location>
        <begin position="1"/>
        <end position="53"/>
    </location>
</feature>
<dbReference type="Proteomes" id="UP001303222">
    <property type="component" value="Unassembled WGS sequence"/>
</dbReference>
<feature type="compositionally biased region" description="Basic and acidic residues" evidence="1">
    <location>
        <begin position="1"/>
        <end position="11"/>
    </location>
</feature>
<comment type="caution">
    <text evidence="2">The sequence shown here is derived from an EMBL/GenBank/DDBJ whole genome shotgun (WGS) entry which is preliminary data.</text>
</comment>